<proteinExistence type="predicted"/>
<sequence>MWIQALQILEPVSFALGLALVLFGVTSYGKRTAQWSAPVKIFFNRVSDLSVAEFKFIRYGSLILFIAVLVRIINLTVLPA</sequence>
<dbReference type="EMBL" id="QZCH01000019">
    <property type="protein sequence ID" value="RJG42267.1"/>
    <property type="molecule type" value="Genomic_DNA"/>
</dbReference>
<keyword evidence="1" id="KW-0472">Membrane</keyword>
<keyword evidence="1" id="KW-0812">Transmembrane</keyword>
<protein>
    <submittedName>
        <fullName evidence="2">Uncharacterized protein</fullName>
    </submittedName>
</protein>
<reference evidence="2 3" key="2">
    <citation type="submission" date="2019-01" db="EMBL/GenBank/DDBJ databases">
        <title>Motilimonas pumilus sp. nov., isolated from the gut of sea cucumber (Apostichopus japonicus).</title>
        <authorList>
            <person name="Wang F.-Q."/>
            <person name="Ren L.-H."/>
            <person name="Lin Y.-W."/>
            <person name="Sun G.-H."/>
            <person name="Du Z.-J."/>
            <person name="Zhao J.-X."/>
            <person name="Liu X.-J."/>
            <person name="Liu L.-J."/>
        </authorList>
    </citation>
    <scope>NUCLEOTIDE SEQUENCE [LARGE SCALE GENOMIC DNA]</scope>
    <source>
        <strain evidence="2 3">PLHSC7-2</strain>
    </source>
</reference>
<evidence type="ECO:0000313" key="3">
    <source>
        <dbReference type="Proteomes" id="UP000283255"/>
    </source>
</evidence>
<dbReference type="RefSeq" id="WP_119911458.1">
    <property type="nucleotide sequence ID" value="NZ_QZCH01000019.1"/>
</dbReference>
<keyword evidence="3" id="KW-1185">Reference proteome</keyword>
<reference evidence="2 3" key="1">
    <citation type="submission" date="2018-09" db="EMBL/GenBank/DDBJ databases">
        <authorList>
            <person name="Wang F."/>
        </authorList>
    </citation>
    <scope>NUCLEOTIDE SEQUENCE [LARGE SCALE GENOMIC DNA]</scope>
    <source>
        <strain evidence="2 3">PLHSC7-2</strain>
    </source>
</reference>
<dbReference type="OrthoDB" id="5600913at2"/>
<feature type="transmembrane region" description="Helical" evidence="1">
    <location>
        <begin position="12"/>
        <end position="29"/>
    </location>
</feature>
<dbReference type="AlphaFoldDB" id="A0A418YCL0"/>
<evidence type="ECO:0000256" key="1">
    <source>
        <dbReference type="SAM" id="Phobius"/>
    </source>
</evidence>
<name>A0A418YCL0_9GAMM</name>
<accession>A0A418YCL0</accession>
<gene>
    <name evidence="2" type="ORF">D1Z90_14290</name>
</gene>
<keyword evidence="1" id="KW-1133">Transmembrane helix</keyword>
<feature type="transmembrane region" description="Helical" evidence="1">
    <location>
        <begin position="56"/>
        <end position="78"/>
    </location>
</feature>
<dbReference type="Proteomes" id="UP000283255">
    <property type="component" value="Unassembled WGS sequence"/>
</dbReference>
<evidence type="ECO:0000313" key="2">
    <source>
        <dbReference type="EMBL" id="RJG42267.1"/>
    </source>
</evidence>
<comment type="caution">
    <text evidence="2">The sequence shown here is derived from an EMBL/GenBank/DDBJ whole genome shotgun (WGS) entry which is preliminary data.</text>
</comment>
<organism evidence="2 3">
    <name type="scientific">Motilimonas pumila</name>
    <dbReference type="NCBI Taxonomy" id="2303987"/>
    <lineage>
        <taxon>Bacteria</taxon>
        <taxon>Pseudomonadati</taxon>
        <taxon>Pseudomonadota</taxon>
        <taxon>Gammaproteobacteria</taxon>
        <taxon>Alteromonadales</taxon>
        <taxon>Alteromonadales genera incertae sedis</taxon>
        <taxon>Motilimonas</taxon>
    </lineage>
</organism>